<comment type="subcellular location">
    <subcellularLocation>
        <location evidence="2">Cell membrane</location>
        <topology evidence="2">Multi-pass membrane protein</topology>
    </subcellularLocation>
</comment>
<keyword evidence="2" id="KW-0812">Transmembrane</keyword>
<feature type="transmembrane region" description="Helical" evidence="2">
    <location>
        <begin position="95"/>
        <end position="114"/>
    </location>
</feature>
<keyword evidence="2" id="KW-0520">NAD</keyword>
<dbReference type="Gene3D" id="1.20.120.1200">
    <property type="entry name" value="NADH-ubiquinone/plastoquinone oxidoreductase chain 6, subunit NuoJ"/>
    <property type="match status" value="1"/>
</dbReference>
<dbReference type="OrthoDB" id="1078059at2"/>
<protein>
    <recommendedName>
        <fullName evidence="2">NADH-quinone oxidoreductase subunit J</fullName>
        <ecNumber evidence="2">7.1.1.-</ecNumber>
    </recommendedName>
</protein>
<name>A0A1M6B7Q7_9BACE</name>
<evidence type="ECO:0000313" key="4">
    <source>
        <dbReference type="EMBL" id="SHI44756.1"/>
    </source>
</evidence>
<reference evidence="4" key="1">
    <citation type="submission" date="2016-11" db="EMBL/GenBank/DDBJ databases">
        <authorList>
            <person name="Jaros S."/>
            <person name="Januszkiewicz K."/>
            <person name="Wedrychowicz H."/>
        </authorList>
    </citation>
    <scope>NUCLEOTIDE SEQUENCE [LARGE SCALE GENOMIC DNA]</scope>
    <source>
        <strain evidence="4">DSM 26884</strain>
    </source>
</reference>
<dbReference type="GO" id="GO:0005886">
    <property type="term" value="C:plasma membrane"/>
    <property type="evidence" value="ECO:0007669"/>
    <property type="project" value="UniProtKB-SubCell"/>
</dbReference>
<feature type="transmembrane region" description="Helical" evidence="2">
    <location>
        <begin position="61"/>
        <end position="83"/>
    </location>
</feature>
<feature type="transmembrane region" description="Helical" evidence="2">
    <location>
        <begin position="36"/>
        <end position="55"/>
    </location>
</feature>
<organism evidence="4 5">
    <name type="scientific">Bacteroides stercorirosoris</name>
    <dbReference type="NCBI Taxonomy" id="871324"/>
    <lineage>
        <taxon>Bacteria</taxon>
        <taxon>Pseudomonadati</taxon>
        <taxon>Bacteroidota</taxon>
        <taxon>Bacteroidia</taxon>
        <taxon>Bacteroidales</taxon>
        <taxon>Bacteroidaceae</taxon>
        <taxon>Bacteroides</taxon>
    </lineage>
</organism>
<keyword evidence="2" id="KW-1133">Transmembrane helix</keyword>
<keyword evidence="2" id="KW-0874">Quinone</keyword>
<dbReference type="Pfam" id="PF00499">
    <property type="entry name" value="Oxidored_q3"/>
    <property type="match status" value="1"/>
</dbReference>
<proteinExistence type="inferred from homology"/>
<comment type="function">
    <text evidence="2">NDH-1 shuttles electrons from NADH, via FMN and iron-sulfur (Fe-S) centers, to quinones in the respiratory chain. Couples the redox reaction to proton translocation (for every two electrons transferred, four hydrogen ions are translocated across the cytoplasmic membrane), and thus conserves the redox energy in a proton gradient.</text>
</comment>
<dbReference type="EC" id="7.1.1.-" evidence="2"/>
<evidence type="ECO:0000313" key="5">
    <source>
        <dbReference type="Proteomes" id="UP000184192"/>
    </source>
</evidence>
<dbReference type="Proteomes" id="UP000184192">
    <property type="component" value="Unassembled WGS sequence"/>
</dbReference>
<dbReference type="InterPro" id="IPR042106">
    <property type="entry name" value="Nuo/plastoQ_OxRdtase_6_NuoJ"/>
</dbReference>
<accession>A0A1M6B7Q7</accession>
<gene>
    <name evidence="3" type="ORF">DXA68_04810</name>
    <name evidence="4" type="ORF">SAMN05444350_102220</name>
</gene>
<dbReference type="GO" id="GO:0008137">
    <property type="term" value="F:NADH dehydrogenase (ubiquinone) activity"/>
    <property type="evidence" value="ECO:0007669"/>
    <property type="project" value="UniProtKB-UniRule"/>
</dbReference>
<dbReference type="AlphaFoldDB" id="A0A1M6B7Q7"/>
<dbReference type="RefSeq" id="WP_025834890.1">
    <property type="nucleotide sequence ID" value="NZ_CABMFG010000005.1"/>
</dbReference>
<dbReference type="GO" id="GO:0048038">
    <property type="term" value="F:quinone binding"/>
    <property type="evidence" value="ECO:0007669"/>
    <property type="project" value="UniProtKB-UniRule"/>
</dbReference>
<evidence type="ECO:0000256" key="2">
    <source>
        <dbReference type="RuleBase" id="RU004429"/>
    </source>
</evidence>
<comment type="similarity">
    <text evidence="1 2">Belongs to the complex I subunit 6 family.</text>
</comment>
<keyword evidence="2" id="KW-0472">Membrane</keyword>
<dbReference type="PANTHER" id="PTHR33269:SF17">
    <property type="entry name" value="NADH-UBIQUINONE OXIDOREDUCTASE CHAIN 6"/>
    <property type="match status" value="1"/>
</dbReference>
<dbReference type="Proteomes" id="UP000286075">
    <property type="component" value="Unassembled WGS sequence"/>
</dbReference>
<comment type="catalytic activity">
    <reaction evidence="2">
        <text>a quinone + NADH + 5 H(+)(in) = a quinol + NAD(+) + 4 H(+)(out)</text>
        <dbReference type="Rhea" id="RHEA:57888"/>
        <dbReference type="ChEBI" id="CHEBI:15378"/>
        <dbReference type="ChEBI" id="CHEBI:24646"/>
        <dbReference type="ChEBI" id="CHEBI:57540"/>
        <dbReference type="ChEBI" id="CHEBI:57945"/>
        <dbReference type="ChEBI" id="CHEBI:132124"/>
    </reaction>
</comment>
<evidence type="ECO:0000256" key="1">
    <source>
        <dbReference type="ARBA" id="ARBA00005698"/>
    </source>
</evidence>
<evidence type="ECO:0000313" key="3">
    <source>
        <dbReference type="EMBL" id="RGX80235.1"/>
    </source>
</evidence>
<keyword evidence="5" id="KW-1185">Reference proteome</keyword>
<dbReference type="PANTHER" id="PTHR33269">
    <property type="entry name" value="NADH-UBIQUINONE OXIDOREDUCTASE CHAIN 6"/>
    <property type="match status" value="1"/>
</dbReference>
<feature type="transmembrane region" description="Helical" evidence="2">
    <location>
        <begin position="146"/>
        <end position="168"/>
    </location>
</feature>
<evidence type="ECO:0000313" key="6">
    <source>
        <dbReference type="Proteomes" id="UP000286075"/>
    </source>
</evidence>
<dbReference type="InterPro" id="IPR001457">
    <property type="entry name" value="NADH_UbQ/plastoQ_OxRdtase_su6"/>
</dbReference>
<keyword evidence="2" id="KW-1003">Cell membrane</keyword>
<feature type="transmembrane region" description="Helical" evidence="2">
    <location>
        <begin position="6"/>
        <end position="24"/>
    </location>
</feature>
<dbReference type="GeneID" id="92710758"/>
<reference evidence="5" key="2">
    <citation type="submission" date="2016-11" db="EMBL/GenBank/DDBJ databases">
        <authorList>
            <person name="Varghese N."/>
            <person name="Submissions S."/>
        </authorList>
    </citation>
    <scope>NUCLEOTIDE SEQUENCE [LARGE SCALE GENOMIC DNA]</scope>
    <source>
        <strain evidence="5">DSM 26884</strain>
    </source>
</reference>
<dbReference type="EMBL" id="QSCF01000005">
    <property type="protein sequence ID" value="RGX80235.1"/>
    <property type="molecule type" value="Genomic_DNA"/>
</dbReference>
<reference evidence="3 6" key="3">
    <citation type="submission" date="2018-08" db="EMBL/GenBank/DDBJ databases">
        <title>A genome reference for cultivated species of the human gut microbiota.</title>
        <authorList>
            <person name="Zou Y."/>
            <person name="Xue W."/>
            <person name="Luo G."/>
        </authorList>
    </citation>
    <scope>NUCLEOTIDE SEQUENCE [LARGE SCALE GENOMIC DNA]</scope>
    <source>
        <strain evidence="3 6">OF03-9BH</strain>
    </source>
</reference>
<dbReference type="eggNOG" id="COG0839">
    <property type="taxonomic scope" value="Bacteria"/>
</dbReference>
<sequence length="171" mass="18614">MEITLETVVFYFLAVFITACSILTVTTRHMVRSATYLLFTLFGTAGIYFLLGYTFLGSVQIMVYAGGIVVLYVFSILLTSGEGDRTIDKLKRSKLLAGLGATVVGAIIVVFITLKHKFIVTTDLAPLETNIKTIGNAMLSSDKYGYLLPFEAISILLLACIVGGLVIARKR</sequence>
<dbReference type="EMBL" id="FQZN01000002">
    <property type="protein sequence ID" value="SHI44756.1"/>
    <property type="molecule type" value="Genomic_DNA"/>
</dbReference>